<dbReference type="InterPro" id="IPR046524">
    <property type="entry name" value="DUF6701"/>
</dbReference>
<name>A0A558CXK0_9GAMM</name>
<dbReference type="SMART" id="SM00560">
    <property type="entry name" value="LamGL"/>
    <property type="match status" value="3"/>
</dbReference>
<reference evidence="4 5" key="1">
    <citation type="submission" date="2019-07" db="EMBL/GenBank/DDBJ databases">
        <title>The pathways for chlorine oxyanion respiration interact through the shared metabolite chlorate.</title>
        <authorList>
            <person name="Barnum T.P."/>
            <person name="Cheng Y."/>
            <person name="Hill K.A."/>
            <person name="Lucas L.N."/>
            <person name="Carlson H.K."/>
            <person name="Coates J.D."/>
        </authorList>
    </citation>
    <scope>NUCLEOTIDE SEQUENCE [LARGE SCALE GENOMIC DNA]</scope>
    <source>
        <strain evidence="4">BK-3</strain>
    </source>
</reference>
<dbReference type="SUPFAM" id="SSF49899">
    <property type="entry name" value="Concanavalin A-like lectins/glucanases"/>
    <property type="match status" value="4"/>
</dbReference>
<sequence length="1566" mass="162696">MATQTFSTVCKRYLSWLSIQVVLIALVGVLSVPASVQAATLIAQFHMEDNVWSGAAGELTDSAGYFSGPYNGQAIGASPPSPSAASSARSGDPGTCGYATLPGPVGNGGAFSIANLPVSVAPGAKTSVAFWMYWDGSNSVMPIGWYMHDLWLTGGYFGFNTGNGDVYGISSAGLANGWHHVTAVFTNGSVTSNQLYIDGLIQTLTQRQSSPTNSRAVVTSTLRIGGWQVNNSYRFSGRIDEVNVFNGAVSVGEVATLYGGTHACPVPPVRPMAEWRFDELAGNTAFDESGGGYHGTAVGSVTVGATGKLCSSYTYGGGYVTLPSSFPNHTTGVSITGWFKPSNVSTPGQRIFADDEHNSGGYAVSLGDPGSGRVRFFSRGPRPISLDSAAVINPNNWYFVAAVADTSAKTKRLYLYDASGNLLDSKIQSWTGNWGIDAGVPSVGGETDASAESSFRFQGEIDELKIFNVPLSAAEIATGYTNENSGKNWDGTARSCPVLIAEYRMETGGWNGTAGELKDTAGYATGPYDGQAIGSSVPFKSTVSPAKTGNPGTCDYATMPGSYNNGGAFSISGLPLSVNPGAQTSVAFWMYWDGANSVMPIGWNRHDLWFVNGDFGFNTANSDVYGISSSGLANGWHHVTAVFTNGSVTSNKLYIDGVDQTLTQRLSTPNNSQAVVSSTLRIGGWQASNGYRFSGRIDEVKVYNGAVNQALVTALYTETHPCPASTPPVLVGLWRSDETGWDGTAGEVIDGSGYGHNGTAINGVTTSKTSSARTGDPGTCSYGLYDGQNDYVSVSHTNALNPDSFSVSLWARVDGGSGTWRSPITSRGSSGADRYGYNLYAGTDNRWQFWTGTGGTAGNTWNILTGPAVTGGWTHIVATFEKGSDAGSGTWRGTKRLYINGSLVATNANAYYRPMNSGYAANLTIGAGGQNGSSYRFNGAVDEVRVYNGVIDNSAVAALYAETHPCPASTDAFAFNCIESGADALTGKLYTKLVGQPFVIDVAALRDANSDGTADAVETDFAKDADRTVSVELIDTSTAATCATYPALSPAVSQNLLFTAADAGRKAAASYTVSKAYRSLGCRVTDSTTTTPVVGCSTDQFAIRPQSISLVTPALNNSGSSGTPTAVAGSIFTLQADSDDGYDGTPLIDGGKLEAHAGAVAIGTLSGSFSAASSSNGTATGTAFSYSEVGNFRLLAEGIYDDGFTAVDQSGDCTNDFSNSPVAGKVGCKFGNTAVTDWVGRFIPSDFTLVITDQGVLENSCLAGGFSYAGTPIGYAALQTPAATIMARNSAGVTTQNYTGIYSKLSASDINLPNITTDGTQLGVDGLNKVGLNWSVGVPDWTDNGNGTFSFALSGDAFTYARTANDLVAPFTSDVDLTVQSITDSDGVTGVGLPQTFSPTGVPVRFGRLAMQNAQGSELLPLNVPLQAEYYSGAAGGFAANVADLCTQVNGISLVDLDGADGVIATTAPTRNTAVYAPAVIAGGYAASDLSDATLLFTQPPVGGDFNLNLQPPGQGNTGSAQVVIDAPTWLEYSWSGAAMSDPSAKATFGVFSRPSSLIYRRENTQ</sequence>
<dbReference type="EMBL" id="VMRY01000056">
    <property type="protein sequence ID" value="TVT53465.1"/>
    <property type="molecule type" value="Genomic_DNA"/>
</dbReference>
<dbReference type="PANTHER" id="PTHR42535">
    <property type="entry name" value="OOKINETE PROTEIN, PUTATIVE-RELATED"/>
    <property type="match status" value="1"/>
</dbReference>
<accession>A0A558CXK0</accession>
<evidence type="ECO:0000256" key="2">
    <source>
        <dbReference type="ARBA" id="ARBA00023157"/>
    </source>
</evidence>
<dbReference type="Pfam" id="PF20419">
    <property type="entry name" value="DUF6701"/>
    <property type="match status" value="1"/>
</dbReference>
<protein>
    <submittedName>
        <fullName evidence="4">LamG domain-containing protein</fullName>
    </submittedName>
</protein>
<evidence type="ECO:0000313" key="5">
    <source>
        <dbReference type="Proteomes" id="UP000317355"/>
    </source>
</evidence>
<dbReference type="Proteomes" id="UP000317355">
    <property type="component" value="Unassembled WGS sequence"/>
</dbReference>
<feature type="domain" description="LamG-like jellyroll fold" evidence="3">
    <location>
        <begin position="803"/>
        <end position="954"/>
    </location>
</feature>
<dbReference type="InterPro" id="IPR006558">
    <property type="entry name" value="LamG-like"/>
</dbReference>
<dbReference type="PANTHER" id="PTHR42535:SF2">
    <property type="entry name" value="CHROMOSOME UNDETERMINED SCAFFOLD_146, WHOLE GENOME SHOTGUN SEQUENCE"/>
    <property type="match status" value="1"/>
</dbReference>
<proteinExistence type="predicted"/>
<keyword evidence="1" id="KW-0732">Signal</keyword>
<feature type="domain" description="LamG-like jellyroll fold" evidence="3">
    <location>
        <begin position="582"/>
        <end position="710"/>
    </location>
</feature>
<evidence type="ECO:0000259" key="3">
    <source>
        <dbReference type="SMART" id="SM00560"/>
    </source>
</evidence>
<dbReference type="Pfam" id="PF13385">
    <property type="entry name" value="Laminin_G_3"/>
    <property type="match status" value="4"/>
</dbReference>
<dbReference type="InterPro" id="IPR013320">
    <property type="entry name" value="ConA-like_dom_sf"/>
</dbReference>
<gene>
    <name evidence="4" type="ORF">FHK82_11945</name>
</gene>
<evidence type="ECO:0000313" key="4">
    <source>
        <dbReference type="EMBL" id="TVT53465.1"/>
    </source>
</evidence>
<organism evidence="4 5">
    <name type="scientific">Sedimenticola thiotaurini</name>
    <dbReference type="NCBI Taxonomy" id="1543721"/>
    <lineage>
        <taxon>Bacteria</taxon>
        <taxon>Pseudomonadati</taxon>
        <taxon>Pseudomonadota</taxon>
        <taxon>Gammaproteobacteria</taxon>
        <taxon>Chromatiales</taxon>
        <taxon>Sedimenticolaceae</taxon>
        <taxon>Sedimenticola</taxon>
    </lineage>
</organism>
<comment type="caution">
    <text evidence="4">The sequence shown here is derived from an EMBL/GenBank/DDBJ whole genome shotgun (WGS) entry which is preliminary data.</text>
</comment>
<evidence type="ECO:0000256" key="1">
    <source>
        <dbReference type="ARBA" id="ARBA00022729"/>
    </source>
</evidence>
<keyword evidence="2" id="KW-1015">Disulfide bond</keyword>
<feature type="domain" description="LamG-like jellyroll fold" evidence="3">
    <location>
        <begin position="124"/>
        <end position="252"/>
    </location>
</feature>
<dbReference type="Gene3D" id="2.60.120.200">
    <property type="match status" value="4"/>
</dbReference>